<evidence type="ECO:0000313" key="2">
    <source>
        <dbReference type="Proteomes" id="UP000653797"/>
    </source>
</evidence>
<sequence length="180" mass="20211">MPRLQFFIGLLGIMVACQSKPKQETETTSTTATASVDSAALLAKRPAAGAPRSASDRLVRSLYFEHNKTENPFREKKDRGLVDQFFAKPTADLIWNDAQKSSGKVNRTKTNLLFNAPDDAIKKMWVEPAAVAGTRAVVYVTFENKGKPEEIKIDLQQVAGRWRITDMLYPNRKQLTELLR</sequence>
<dbReference type="PROSITE" id="PS51257">
    <property type="entry name" value="PROKAR_LIPOPROTEIN"/>
    <property type="match status" value="1"/>
</dbReference>
<gene>
    <name evidence="1" type="ORF">IC230_26355</name>
</gene>
<dbReference type="Gene3D" id="3.10.450.50">
    <property type="match status" value="1"/>
</dbReference>
<name>A0A927B686_9BACT</name>
<accession>A0A927B686</accession>
<dbReference type="Proteomes" id="UP000653797">
    <property type="component" value="Unassembled WGS sequence"/>
</dbReference>
<dbReference type="AlphaFoldDB" id="A0A927B686"/>
<evidence type="ECO:0008006" key="3">
    <source>
        <dbReference type="Google" id="ProtNLM"/>
    </source>
</evidence>
<protein>
    <recommendedName>
        <fullName evidence="3">DUF3828 domain-containing protein</fullName>
    </recommendedName>
</protein>
<dbReference type="EMBL" id="JACXAA010000012">
    <property type="protein sequence ID" value="MBD2756440.1"/>
    <property type="molecule type" value="Genomic_DNA"/>
</dbReference>
<organism evidence="1 2">
    <name type="scientific">Spirosoma validum</name>
    <dbReference type="NCBI Taxonomy" id="2771355"/>
    <lineage>
        <taxon>Bacteria</taxon>
        <taxon>Pseudomonadati</taxon>
        <taxon>Bacteroidota</taxon>
        <taxon>Cytophagia</taxon>
        <taxon>Cytophagales</taxon>
        <taxon>Cytophagaceae</taxon>
        <taxon>Spirosoma</taxon>
    </lineage>
</organism>
<keyword evidence="2" id="KW-1185">Reference proteome</keyword>
<proteinExistence type="predicted"/>
<comment type="caution">
    <text evidence="1">The sequence shown here is derived from an EMBL/GenBank/DDBJ whole genome shotgun (WGS) entry which is preliminary data.</text>
</comment>
<evidence type="ECO:0000313" key="1">
    <source>
        <dbReference type="EMBL" id="MBD2756440.1"/>
    </source>
</evidence>
<reference evidence="1" key="1">
    <citation type="submission" date="2020-09" db="EMBL/GenBank/DDBJ databases">
        <authorList>
            <person name="Kim M.K."/>
        </authorList>
    </citation>
    <scope>NUCLEOTIDE SEQUENCE</scope>
    <source>
        <strain evidence="1">BT704</strain>
    </source>
</reference>